<protein>
    <recommendedName>
        <fullName evidence="3">Lipoprotein</fullName>
    </recommendedName>
</protein>
<organism evidence="1 2">
    <name type="scientific">Segetibacter aerophilus</name>
    <dbReference type="NCBI Taxonomy" id="670293"/>
    <lineage>
        <taxon>Bacteria</taxon>
        <taxon>Pseudomonadati</taxon>
        <taxon>Bacteroidota</taxon>
        <taxon>Chitinophagia</taxon>
        <taxon>Chitinophagales</taxon>
        <taxon>Chitinophagaceae</taxon>
        <taxon>Segetibacter</taxon>
    </lineage>
</organism>
<name>A0A512BGL8_9BACT</name>
<dbReference type="EMBL" id="BJYT01000016">
    <property type="protein sequence ID" value="GEO11112.1"/>
    <property type="molecule type" value="Genomic_DNA"/>
</dbReference>
<gene>
    <name evidence="1" type="ORF">SAE01_36080</name>
</gene>
<evidence type="ECO:0008006" key="3">
    <source>
        <dbReference type="Google" id="ProtNLM"/>
    </source>
</evidence>
<keyword evidence="2" id="KW-1185">Reference proteome</keyword>
<accession>A0A512BGL8</accession>
<dbReference type="AlphaFoldDB" id="A0A512BGL8"/>
<comment type="caution">
    <text evidence="1">The sequence shown here is derived from an EMBL/GenBank/DDBJ whole genome shotgun (WGS) entry which is preliminary data.</text>
</comment>
<dbReference type="RefSeq" id="WP_147205222.1">
    <property type="nucleotide sequence ID" value="NZ_BJYT01000016.1"/>
</dbReference>
<sequence length="189" mass="21373">MTTRYLIIFFLLVASCNSGRDTNSLGKPTSFEAPELSVACSKVIKTLRNEFHGVAIISTAGNIEKDSLISHLNRLKSYGVVENSGFETFVKRCNNLRFVTWKSNNREQIITRIEKVTYKTDVSGNTIKVTDFDVYSTNKPNHFALRIINDYQFEYLILDHEKYTRVSESVLVGVDEAMAGLDATRNACK</sequence>
<reference evidence="1 2" key="1">
    <citation type="submission" date="2019-07" db="EMBL/GenBank/DDBJ databases">
        <title>Whole genome shotgun sequence of Segetibacter aerophilus NBRC 106135.</title>
        <authorList>
            <person name="Hosoyama A."/>
            <person name="Uohara A."/>
            <person name="Ohji S."/>
            <person name="Ichikawa N."/>
        </authorList>
    </citation>
    <scope>NUCLEOTIDE SEQUENCE [LARGE SCALE GENOMIC DNA]</scope>
    <source>
        <strain evidence="1 2">NBRC 106135</strain>
    </source>
</reference>
<proteinExistence type="predicted"/>
<evidence type="ECO:0000313" key="2">
    <source>
        <dbReference type="Proteomes" id="UP000321513"/>
    </source>
</evidence>
<evidence type="ECO:0000313" key="1">
    <source>
        <dbReference type="EMBL" id="GEO11112.1"/>
    </source>
</evidence>
<dbReference type="PROSITE" id="PS51257">
    <property type="entry name" value="PROKAR_LIPOPROTEIN"/>
    <property type="match status" value="1"/>
</dbReference>
<dbReference type="Proteomes" id="UP000321513">
    <property type="component" value="Unassembled WGS sequence"/>
</dbReference>